<reference evidence="4 5" key="1">
    <citation type="submission" date="2019-07" db="EMBL/GenBank/DDBJ databases">
        <authorList>
            <person name="Kim J."/>
        </authorList>
    </citation>
    <scope>NUCLEOTIDE SEQUENCE [LARGE SCALE GENOMIC DNA]</scope>
    <source>
        <strain evidence="4 5">JC52</strain>
    </source>
</reference>
<dbReference type="InterPro" id="IPR021416">
    <property type="entry name" value="DUF3048_N"/>
</dbReference>
<dbReference type="SUPFAM" id="SSF159774">
    <property type="entry name" value="YerB-like"/>
    <property type="match status" value="1"/>
</dbReference>
<dbReference type="AlphaFoldDB" id="A0A559K4D7"/>
<dbReference type="EMBL" id="VNJI01000045">
    <property type="protein sequence ID" value="TVY07002.1"/>
    <property type="molecule type" value="Genomic_DNA"/>
</dbReference>
<keyword evidence="5" id="KW-1185">Reference proteome</keyword>
<evidence type="ECO:0000256" key="1">
    <source>
        <dbReference type="SAM" id="MobiDB-lite"/>
    </source>
</evidence>
<dbReference type="OrthoDB" id="9779102at2"/>
<protein>
    <submittedName>
        <fullName evidence="4">DUF3048 domain-containing protein</fullName>
    </submittedName>
</protein>
<dbReference type="InterPro" id="IPR023158">
    <property type="entry name" value="YerB-like_sf"/>
</dbReference>
<organism evidence="4 5">
    <name type="scientific">Paenibacillus cremeus</name>
    <dbReference type="NCBI Taxonomy" id="2163881"/>
    <lineage>
        <taxon>Bacteria</taxon>
        <taxon>Bacillati</taxon>
        <taxon>Bacillota</taxon>
        <taxon>Bacilli</taxon>
        <taxon>Bacillales</taxon>
        <taxon>Paenibacillaceae</taxon>
        <taxon>Paenibacillus</taxon>
    </lineage>
</organism>
<dbReference type="Proteomes" id="UP000317036">
    <property type="component" value="Unassembled WGS sequence"/>
</dbReference>
<sequence>MKRTHDKHGLHRLWRNGRLALLAGCLACTAAGCELLPKRGSDAAAPPTTGATAPVQAVSGKQEPPPAAPAVYRAPLTGLELKQKAVGRPVMVMVNNHPSARPQSGLTQADVLYECLAEGEITRIVAVFQSRSFADPIGPVRSIRPYFIEMGKGLDAVQVHAGGSPDAYAQLEREKIDELDEITNAGPYFWRETFRKAPHNLYTNLEKIHAGMAKRGLNGSGSDAPVFRFAPTDAEAVETMGAQAQGAKKVDVTFLLSSYVVSYAYDEASHLYKRSINGVKHIDLNNNEQLTAANVIVMGTDHKVLDNEGRLDVRLTGTGQAKLFQQGKVKDVQWKREKESDPVRYYDQGREISLVPGQTHVLIVPMKPSFEGHLKVE</sequence>
<evidence type="ECO:0000259" key="3">
    <source>
        <dbReference type="Pfam" id="PF17479"/>
    </source>
</evidence>
<feature type="compositionally biased region" description="Low complexity" evidence="1">
    <location>
        <begin position="43"/>
        <end position="54"/>
    </location>
</feature>
<dbReference type="Gene3D" id="3.50.90.10">
    <property type="entry name" value="YerB-like"/>
    <property type="match status" value="1"/>
</dbReference>
<feature type="domain" description="DUF3048" evidence="2">
    <location>
        <begin position="76"/>
        <end position="217"/>
    </location>
</feature>
<dbReference type="InterPro" id="IPR035328">
    <property type="entry name" value="DUF3048_C"/>
</dbReference>
<evidence type="ECO:0000259" key="2">
    <source>
        <dbReference type="Pfam" id="PF11258"/>
    </source>
</evidence>
<comment type="caution">
    <text evidence="4">The sequence shown here is derived from an EMBL/GenBank/DDBJ whole genome shotgun (WGS) entry which is preliminary data.</text>
</comment>
<gene>
    <name evidence="4" type="ORF">FPZ49_26460</name>
</gene>
<dbReference type="PROSITE" id="PS51257">
    <property type="entry name" value="PROKAR_LIPOPROTEIN"/>
    <property type="match status" value="1"/>
</dbReference>
<dbReference type="Pfam" id="PF17479">
    <property type="entry name" value="DUF3048_C"/>
    <property type="match status" value="1"/>
</dbReference>
<name>A0A559K4D7_9BACL</name>
<evidence type="ECO:0000313" key="4">
    <source>
        <dbReference type="EMBL" id="TVY07002.1"/>
    </source>
</evidence>
<accession>A0A559K4D7</accession>
<proteinExistence type="predicted"/>
<feature type="domain" description="DUF3048" evidence="3">
    <location>
        <begin position="250"/>
        <end position="361"/>
    </location>
</feature>
<evidence type="ECO:0000313" key="5">
    <source>
        <dbReference type="Proteomes" id="UP000317036"/>
    </source>
</evidence>
<dbReference type="Pfam" id="PF11258">
    <property type="entry name" value="DUF3048"/>
    <property type="match status" value="1"/>
</dbReference>
<feature type="region of interest" description="Disordered" evidence="1">
    <location>
        <begin position="41"/>
        <end position="68"/>
    </location>
</feature>